<dbReference type="Pfam" id="PF00724">
    <property type="entry name" value="Oxidored_FMN"/>
    <property type="match status" value="1"/>
</dbReference>
<comment type="caution">
    <text evidence="7">The sequence shown here is derived from an EMBL/GenBank/DDBJ whole genome shotgun (WGS) entry which is preliminary data.</text>
</comment>
<dbReference type="PANTHER" id="PTHR43303">
    <property type="entry name" value="NADPH DEHYDROGENASE C23G7.10C-RELATED"/>
    <property type="match status" value="1"/>
</dbReference>
<dbReference type="GO" id="GO:0003959">
    <property type="term" value="F:NADPH dehydrogenase activity"/>
    <property type="evidence" value="ECO:0007669"/>
    <property type="project" value="InterPro"/>
</dbReference>
<evidence type="ECO:0000259" key="6">
    <source>
        <dbReference type="Pfam" id="PF00724"/>
    </source>
</evidence>
<comment type="cofactor">
    <cofactor evidence="1">
        <name>FMN</name>
        <dbReference type="ChEBI" id="CHEBI:58210"/>
    </cofactor>
</comment>
<feature type="domain" description="NADH:flavin oxidoreductase/NADH oxidase N-terminal" evidence="6">
    <location>
        <begin position="26"/>
        <end position="352"/>
    </location>
</feature>
<dbReference type="InterPro" id="IPR013785">
    <property type="entry name" value="Aldolase_TIM"/>
</dbReference>
<accession>A0A1D1W904</accession>
<dbReference type="PANTHER" id="PTHR43303:SF4">
    <property type="entry name" value="NADPH DEHYDROGENASE C23G7.10C-RELATED"/>
    <property type="match status" value="1"/>
</dbReference>
<organism evidence="7 8">
    <name type="scientific">Ramazzottius varieornatus</name>
    <name type="common">Water bear</name>
    <name type="synonym">Tardigrade</name>
    <dbReference type="NCBI Taxonomy" id="947166"/>
    <lineage>
        <taxon>Eukaryota</taxon>
        <taxon>Metazoa</taxon>
        <taxon>Ecdysozoa</taxon>
        <taxon>Tardigrada</taxon>
        <taxon>Eutardigrada</taxon>
        <taxon>Parachela</taxon>
        <taxon>Hypsibioidea</taxon>
        <taxon>Ramazzottiidae</taxon>
        <taxon>Ramazzottius</taxon>
    </lineage>
</organism>
<dbReference type="GO" id="GO:0050661">
    <property type="term" value="F:NADP binding"/>
    <property type="evidence" value="ECO:0007669"/>
    <property type="project" value="InterPro"/>
</dbReference>
<evidence type="ECO:0000256" key="3">
    <source>
        <dbReference type="ARBA" id="ARBA00022643"/>
    </source>
</evidence>
<dbReference type="EMBL" id="BDGG01000031">
    <property type="protein sequence ID" value="GAV09842.1"/>
    <property type="molecule type" value="Genomic_DNA"/>
</dbReference>
<keyword evidence="8" id="KW-1185">Reference proteome</keyword>
<evidence type="ECO:0000256" key="2">
    <source>
        <dbReference type="ARBA" id="ARBA00022630"/>
    </source>
</evidence>
<reference evidence="7 8" key="1">
    <citation type="journal article" date="2016" name="Nat. Commun.">
        <title>Extremotolerant tardigrade genome and improved radiotolerance of human cultured cells by tardigrade-unique protein.</title>
        <authorList>
            <person name="Hashimoto T."/>
            <person name="Horikawa D.D."/>
            <person name="Saito Y."/>
            <person name="Kuwahara H."/>
            <person name="Kozuka-Hata H."/>
            <person name="Shin-I T."/>
            <person name="Minakuchi Y."/>
            <person name="Ohishi K."/>
            <person name="Motoyama A."/>
            <person name="Aizu T."/>
            <person name="Enomoto A."/>
            <person name="Kondo K."/>
            <person name="Tanaka S."/>
            <person name="Hara Y."/>
            <person name="Koshikawa S."/>
            <person name="Sagara H."/>
            <person name="Miura T."/>
            <person name="Yokobori S."/>
            <person name="Miyagawa K."/>
            <person name="Suzuki Y."/>
            <person name="Kubo T."/>
            <person name="Oyama M."/>
            <person name="Kohara Y."/>
            <person name="Fujiyama A."/>
            <person name="Arakawa K."/>
            <person name="Katayama T."/>
            <person name="Toyoda A."/>
            <person name="Kunieda T."/>
        </authorList>
    </citation>
    <scope>NUCLEOTIDE SEQUENCE [LARGE SCALE GENOMIC DNA]</scope>
    <source>
        <strain evidence="7 8">YOKOZUNA-1</strain>
    </source>
</reference>
<dbReference type="Proteomes" id="UP000186922">
    <property type="component" value="Unassembled WGS sequence"/>
</dbReference>
<dbReference type="Gene3D" id="3.20.20.70">
    <property type="entry name" value="Aldolase class I"/>
    <property type="match status" value="1"/>
</dbReference>
<dbReference type="OrthoDB" id="72788at2759"/>
<keyword evidence="5" id="KW-0560">Oxidoreductase</keyword>
<dbReference type="SUPFAM" id="SSF51395">
    <property type="entry name" value="FMN-linked oxidoreductases"/>
    <property type="match status" value="1"/>
</dbReference>
<dbReference type="InterPro" id="IPR001155">
    <property type="entry name" value="OxRdtase_FMN_N"/>
</dbReference>
<keyword evidence="4" id="KW-0521">NADP</keyword>
<proteinExistence type="predicted"/>
<evidence type="ECO:0000256" key="1">
    <source>
        <dbReference type="ARBA" id="ARBA00001917"/>
    </source>
</evidence>
<protein>
    <recommendedName>
        <fullName evidence="6">NADH:flavin oxidoreductase/NADH oxidase N-terminal domain-containing protein</fullName>
    </recommendedName>
</protein>
<sequence>MAGTPEAKVHPCKGACEHEKIETEHLFTPLTIRSITFKNRLVVSPMCQYSAQDGFVNDWHFVHLGSRAVGGSGLLFTEATSISPEGRISPEDLGIWKDEHIPPLQRIVKFILAQNCVPAMQLAHAGRKASRSAPWKGSQLISPENGGWVTMGPSAIPNTDKEPPPAEMSREDITNSLQQWQDATARVLEIHAAHGYLIHQFLSPLANKRTDNYGGSFENRIRYLLEVTNAVRALWPAEYPLFVRLSATDWVDGGWNQEETIKVSAILKTKGVDLIDCSSGGLDAHAKIPVKALYQLPFAEAVKKGADIMTGAVGLITTPAEAEMIVKERKADLIFMARGNLRDPYFPLRAQDMLGVPVEYPSQYARAGSYKPHVPQL</sequence>
<dbReference type="GO" id="GO:0010181">
    <property type="term" value="F:FMN binding"/>
    <property type="evidence" value="ECO:0007669"/>
    <property type="project" value="InterPro"/>
</dbReference>
<dbReference type="AlphaFoldDB" id="A0A1D1W904"/>
<evidence type="ECO:0000256" key="4">
    <source>
        <dbReference type="ARBA" id="ARBA00022857"/>
    </source>
</evidence>
<gene>
    <name evidence="7" type="primary">RvY_19317</name>
    <name evidence="7" type="synonym">RvY_19317.1</name>
    <name evidence="7" type="ORF">RvY_19317-1</name>
</gene>
<dbReference type="STRING" id="947166.A0A1D1W904"/>
<evidence type="ECO:0000256" key="5">
    <source>
        <dbReference type="ARBA" id="ARBA00023002"/>
    </source>
</evidence>
<evidence type="ECO:0000313" key="7">
    <source>
        <dbReference type="EMBL" id="GAV09842.1"/>
    </source>
</evidence>
<evidence type="ECO:0000313" key="8">
    <source>
        <dbReference type="Proteomes" id="UP000186922"/>
    </source>
</evidence>
<dbReference type="CDD" id="cd02932">
    <property type="entry name" value="OYE_YqiM_FMN"/>
    <property type="match status" value="1"/>
</dbReference>
<keyword evidence="2" id="KW-0285">Flavoprotein</keyword>
<keyword evidence="3" id="KW-0288">FMN</keyword>
<name>A0A1D1W904_RAMVA</name>
<dbReference type="InterPro" id="IPR044152">
    <property type="entry name" value="YqjM-like"/>
</dbReference>